<dbReference type="InterPro" id="IPR031107">
    <property type="entry name" value="Small_HSP"/>
</dbReference>
<proteinExistence type="inferred from homology"/>
<dbReference type="Pfam" id="PF00011">
    <property type="entry name" value="HSP20"/>
    <property type="match status" value="1"/>
</dbReference>
<dbReference type="InterPro" id="IPR008978">
    <property type="entry name" value="HSP20-like_chaperone"/>
</dbReference>
<sequence>MNDFFSKKWKNRKVVLKERYVWDGKCRVKKEDIKIEVEEGRVLRISSERKGMRRRRRTEDKWHRAERPVGKFWQQFRLPFDANLDAVKAHLENGVLKVTIPKLAEGKARQPRVIDIVEDPSVGDIRASKTDLK</sequence>
<protein>
    <recommendedName>
        <fullName evidence="4">SHSP domain-containing protein</fullName>
    </recommendedName>
</protein>
<evidence type="ECO:0000256" key="1">
    <source>
        <dbReference type="ARBA" id="ARBA00023016"/>
    </source>
</evidence>
<comment type="similarity">
    <text evidence="2 3">Belongs to the small heat shock protein (HSP20) family.</text>
</comment>
<name>A0A5K1HVD8_9MAGN</name>
<accession>A0A5K1HVD8</accession>
<evidence type="ECO:0000256" key="2">
    <source>
        <dbReference type="PROSITE-ProRule" id="PRU00285"/>
    </source>
</evidence>
<dbReference type="OrthoDB" id="1930537at2759"/>
<keyword evidence="1" id="KW-0346">Stress response</keyword>
<evidence type="ECO:0000259" key="4">
    <source>
        <dbReference type="PROSITE" id="PS01031"/>
    </source>
</evidence>
<evidence type="ECO:0000256" key="3">
    <source>
        <dbReference type="RuleBase" id="RU003616"/>
    </source>
</evidence>
<dbReference type="InterPro" id="IPR002068">
    <property type="entry name" value="A-crystallin/Hsp20_dom"/>
</dbReference>
<dbReference type="PROSITE" id="PS01031">
    <property type="entry name" value="SHSP"/>
    <property type="match status" value="1"/>
</dbReference>
<dbReference type="PANTHER" id="PTHR11527">
    <property type="entry name" value="HEAT-SHOCK PROTEIN 20 FAMILY MEMBER"/>
    <property type="match status" value="1"/>
</dbReference>
<organism evidence="5">
    <name type="scientific">Nymphaea colorata</name>
    <name type="common">pocket water lily</name>
    <dbReference type="NCBI Taxonomy" id="210225"/>
    <lineage>
        <taxon>Eukaryota</taxon>
        <taxon>Viridiplantae</taxon>
        <taxon>Streptophyta</taxon>
        <taxon>Embryophyta</taxon>
        <taxon>Tracheophyta</taxon>
        <taxon>Spermatophyta</taxon>
        <taxon>Magnoliopsida</taxon>
        <taxon>Nymphaeales</taxon>
        <taxon>Nymphaeaceae</taxon>
        <taxon>Nymphaea</taxon>
    </lineage>
</organism>
<gene>
    <name evidence="5" type="ORF">NYM_LOCUS30961</name>
</gene>
<dbReference type="EMBL" id="LR722340">
    <property type="protein sequence ID" value="VVW91552.1"/>
    <property type="molecule type" value="Genomic_DNA"/>
</dbReference>
<dbReference type="SUPFAM" id="SSF49764">
    <property type="entry name" value="HSP20-like chaperones"/>
    <property type="match status" value="1"/>
</dbReference>
<dbReference type="Gene3D" id="2.60.40.790">
    <property type="match status" value="1"/>
</dbReference>
<dbReference type="AlphaFoldDB" id="A0A5K1HVD8"/>
<evidence type="ECO:0000313" key="5">
    <source>
        <dbReference type="EMBL" id="VVW91552.1"/>
    </source>
</evidence>
<feature type="domain" description="SHSP" evidence="4">
    <location>
        <begin position="1"/>
        <end position="119"/>
    </location>
</feature>
<dbReference type="OMA" id="KERYVWD"/>
<reference evidence="5" key="1">
    <citation type="submission" date="2019-09" db="EMBL/GenBank/DDBJ databases">
        <authorList>
            <person name="Zhang L."/>
        </authorList>
    </citation>
    <scope>NUCLEOTIDE SEQUENCE</scope>
</reference>